<reference evidence="2 3" key="1">
    <citation type="submission" date="2013-02" db="EMBL/GenBank/DDBJ databases">
        <title>The Genome Sequence of Plasmodium falciparum NF54.</title>
        <authorList>
            <consortium name="The Broad Institute Genome Sequencing Platform"/>
            <consortium name="The Broad Institute Genome Sequencing Center for Infectious Disease"/>
            <person name="Neafsey D."/>
            <person name="Cheeseman I."/>
            <person name="Volkman S."/>
            <person name="Adams J."/>
            <person name="Walker B."/>
            <person name="Young S.K."/>
            <person name="Zeng Q."/>
            <person name="Gargeya S."/>
            <person name="Fitzgerald M."/>
            <person name="Haas B."/>
            <person name="Abouelleil A."/>
            <person name="Alvarado L."/>
            <person name="Arachchi H.M."/>
            <person name="Berlin A.M."/>
            <person name="Chapman S.B."/>
            <person name="Dewar J."/>
            <person name="Goldberg J."/>
            <person name="Griggs A."/>
            <person name="Gujja S."/>
            <person name="Hansen M."/>
            <person name="Howarth C."/>
            <person name="Imamovic A."/>
            <person name="Larimer J."/>
            <person name="McCowan C."/>
            <person name="Murphy C."/>
            <person name="Neiman D."/>
            <person name="Pearson M."/>
            <person name="Priest M."/>
            <person name="Roberts A."/>
            <person name="Saif S."/>
            <person name="Shea T."/>
            <person name="Sisk P."/>
            <person name="Sykes S."/>
            <person name="Wortman J."/>
            <person name="Nusbaum C."/>
            <person name="Birren B."/>
        </authorList>
    </citation>
    <scope>NUCLEOTIDE SEQUENCE [LARGE SCALE GENOMIC DNA]</scope>
    <source>
        <strain evidence="2 3">NF54</strain>
    </source>
</reference>
<dbReference type="EMBL" id="KE123721">
    <property type="protein sequence ID" value="EWC91010.1"/>
    <property type="molecule type" value="Genomic_DNA"/>
</dbReference>
<gene>
    <name evidence="2" type="ORF">PFNF54_00255</name>
</gene>
<evidence type="ECO:0000256" key="1">
    <source>
        <dbReference type="SAM" id="MobiDB-lite"/>
    </source>
</evidence>
<proteinExistence type="predicted"/>
<accession>W7KDF4</accession>
<feature type="compositionally biased region" description="Polar residues" evidence="1">
    <location>
        <begin position="8"/>
        <end position="22"/>
    </location>
</feature>
<name>W7KDF4_PLAFO</name>
<protein>
    <submittedName>
        <fullName evidence="2">Uncharacterized protein</fullName>
    </submittedName>
</protein>
<evidence type="ECO:0000313" key="3">
    <source>
        <dbReference type="Proteomes" id="UP000030673"/>
    </source>
</evidence>
<feature type="region of interest" description="Disordered" evidence="1">
    <location>
        <begin position="1"/>
        <end position="29"/>
    </location>
</feature>
<dbReference type="AlphaFoldDB" id="W7KDF4"/>
<dbReference type="Proteomes" id="UP000030673">
    <property type="component" value="Unassembled WGS sequence"/>
</dbReference>
<evidence type="ECO:0000313" key="2">
    <source>
        <dbReference type="EMBL" id="EWC91010.1"/>
    </source>
</evidence>
<keyword evidence="3" id="KW-1185">Reference proteome</keyword>
<organism evidence="2 3">
    <name type="scientific">Plasmodium falciparum (isolate NF54)</name>
    <dbReference type="NCBI Taxonomy" id="5843"/>
    <lineage>
        <taxon>Eukaryota</taxon>
        <taxon>Sar</taxon>
        <taxon>Alveolata</taxon>
        <taxon>Apicomplexa</taxon>
        <taxon>Aconoidasida</taxon>
        <taxon>Haemosporida</taxon>
        <taxon>Plasmodiidae</taxon>
        <taxon>Plasmodium</taxon>
        <taxon>Plasmodium (Laverania)</taxon>
    </lineage>
</organism>
<sequence length="29" mass="3222">MKKKRGKTSTGTILRGKTSTGTMLRRTIL</sequence>